<keyword evidence="4" id="KW-1185">Reference proteome</keyword>
<accession>A0A916RU03</accession>
<reference evidence="3" key="2">
    <citation type="submission" date="2020-09" db="EMBL/GenBank/DDBJ databases">
        <authorList>
            <person name="Sun Q."/>
            <person name="Zhou Y."/>
        </authorList>
    </citation>
    <scope>NUCLEOTIDE SEQUENCE</scope>
    <source>
        <strain evidence="3">CGMCC 1.15447</strain>
    </source>
</reference>
<dbReference type="InterPro" id="IPR014710">
    <property type="entry name" value="RmlC-like_jellyroll"/>
</dbReference>
<dbReference type="CDD" id="cd07010">
    <property type="entry name" value="cupin_PMI_type_I_N_bac"/>
    <property type="match status" value="1"/>
</dbReference>
<dbReference type="AlphaFoldDB" id="A0A916RU03"/>
<keyword evidence="2" id="KW-0862">Zinc</keyword>
<dbReference type="PANTHER" id="PTHR42742">
    <property type="entry name" value="TRANSCRIPTIONAL REPRESSOR MPRA"/>
    <property type="match status" value="1"/>
</dbReference>
<dbReference type="PANTHER" id="PTHR42742:SF3">
    <property type="entry name" value="FRUCTOKINASE"/>
    <property type="match status" value="1"/>
</dbReference>
<evidence type="ECO:0000313" key="4">
    <source>
        <dbReference type="Proteomes" id="UP000648801"/>
    </source>
</evidence>
<dbReference type="EMBL" id="BMJB01000001">
    <property type="protein sequence ID" value="GGA67265.1"/>
    <property type="molecule type" value="Genomic_DNA"/>
</dbReference>
<reference evidence="3" key="1">
    <citation type="journal article" date="2014" name="Int. J. Syst. Evol. Microbiol.">
        <title>Complete genome sequence of Corynebacterium casei LMG S-19264T (=DSM 44701T), isolated from a smear-ripened cheese.</title>
        <authorList>
            <consortium name="US DOE Joint Genome Institute (JGI-PGF)"/>
            <person name="Walter F."/>
            <person name="Albersmeier A."/>
            <person name="Kalinowski J."/>
            <person name="Ruckert C."/>
        </authorList>
    </citation>
    <scope>NUCLEOTIDE SEQUENCE</scope>
    <source>
        <strain evidence="3">CGMCC 1.15447</strain>
    </source>
</reference>
<keyword evidence="1" id="KW-0479">Metal-binding</keyword>
<dbReference type="GO" id="GO:0016853">
    <property type="term" value="F:isomerase activity"/>
    <property type="evidence" value="ECO:0007669"/>
    <property type="project" value="UniProtKB-KW"/>
</dbReference>
<organism evidence="3 4">
    <name type="scientific">Edaphobacter acidisoli</name>
    <dbReference type="NCBI Taxonomy" id="2040573"/>
    <lineage>
        <taxon>Bacteria</taxon>
        <taxon>Pseudomonadati</taxon>
        <taxon>Acidobacteriota</taxon>
        <taxon>Terriglobia</taxon>
        <taxon>Terriglobales</taxon>
        <taxon>Acidobacteriaceae</taxon>
        <taxon>Edaphobacter</taxon>
    </lineage>
</organism>
<gene>
    <name evidence="3" type="ORF">GCM10011507_18500</name>
</gene>
<evidence type="ECO:0000313" key="3">
    <source>
        <dbReference type="EMBL" id="GGA67265.1"/>
    </source>
</evidence>
<proteinExistence type="predicted"/>
<evidence type="ECO:0000256" key="1">
    <source>
        <dbReference type="ARBA" id="ARBA00022723"/>
    </source>
</evidence>
<keyword evidence="3" id="KW-0413">Isomerase</keyword>
<dbReference type="GO" id="GO:0046872">
    <property type="term" value="F:metal ion binding"/>
    <property type="evidence" value="ECO:0007669"/>
    <property type="project" value="UniProtKB-KW"/>
</dbReference>
<comment type="caution">
    <text evidence="3">The sequence shown here is derived from an EMBL/GenBank/DDBJ whole genome shotgun (WGS) entry which is preliminary data.</text>
</comment>
<protein>
    <submittedName>
        <fullName evidence="3">Mannose-6-phosphate isomerase</fullName>
    </submittedName>
</protein>
<dbReference type="RefSeq" id="WP_188759027.1">
    <property type="nucleotide sequence ID" value="NZ_BMJB01000001.1"/>
</dbReference>
<dbReference type="Proteomes" id="UP000648801">
    <property type="component" value="Unassembled WGS sequence"/>
</dbReference>
<evidence type="ECO:0000256" key="2">
    <source>
        <dbReference type="ARBA" id="ARBA00022833"/>
    </source>
</evidence>
<dbReference type="InterPro" id="IPR011051">
    <property type="entry name" value="RmlC_Cupin_sf"/>
</dbReference>
<dbReference type="InterPro" id="IPR051804">
    <property type="entry name" value="Carb_Metab_Reg_Kinase/Isom"/>
</dbReference>
<sequence>MYDKTPYLQVTHQDCDCIKGWPAIAAQIRSALPTGSGLVCVECYPGVLIEQVSSCLRKELGPHRQLRAEDWYFSPEQINDLIEPYLSNDPVFGRMNSLEIWDFIDPQKIESARTELASSAEGITIVIGTGASLLSPVFDVCIYADMARWEIQQRQRRNEIGNLGAMNFEERPPLKYKRSFFIDWRAADRLKIRFLPKADFLLDTNVPAVPKMITRENFEKGLTAAVRQPFRVVPFFDPGPWGGHWMEEVFDLPRDQTNYAWCFDCVPEENSLLLRFGRNTIEIPALDLVLFRPEELLGKEVVSRFGAEFPIRFDLLDTFEGGNLSLQVHPGKEYIQREFGMNYTQDESYYILDSKQNGGVYLGLKTDINRENMIHDLRDAQENDSFKFEATRYVNQFPARKHDHFLIPAGTVHCSGKDTVVLEISATPYIFTFKLWDWGRVGLDGQPRPIHLDHGIENICWDRTTKWVEQSLMNRCQTVAETDDWREELTGLHPAQFIETRRHWFTSTVPHDTNGNLNVLNLVQGSEAVVESPTEEFSPFVVHYAETFIVPAAVGRYTIRPAVPGTLCATIKAFVRPVSASDREKFSQTPANI</sequence>
<dbReference type="Gene3D" id="2.60.120.10">
    <property type="entry name" value="Jelly Rolls"/>
    <property type="match status" value="1"/>
</dbReference>
<name>A0A916RU03_9BACT</name>
<dbReference type="SUPFAM" id="SSF51182">
    <property type="entry name" value="RmlC-like cupins"/>
    <property type="match status" value="1"/>
</dbReference>